<keyword evidence="1" id="KW-0812">Transmembrane</keyword>
<accession>A0A0R1XAQ1</accession>
<keyword evidence="1" id="KW-1133">Transmembrane helix</keyword>
<sequence length="121" mass="13590">MRTHYTPGQILGLIFADIIAVSYLPFTPFWKIGLSLACLFLISMGVVALPQYRTVIQQVKQHNGWQIITVLALLALLLIITLDWQNTVFSWLINLAMSLFIIWGGILALIHGVDVHKPNAH</sequence>
<proteinExistence type="predicted"/>
<feature type="transmembrane region" description="Helical" evidence="1">
    <location>
        <begin position="7"/>
        <end position="26"/>
    </location>
</feature>
<feature type="transmembrane region" description="Helical" evidence="1">
    <location>
        <begin position="88"/>
        <end position="110"/>
    </location>
</feature>
<comment type="caution">
    <text evidence="2">The sequence shown here is derived from an EMBL/GenBank/DDBJ whole genome shotgun (WGS) entry which is preliminary data.</text>
</comment>
<dbReference type="EMBL" id="AZFW01000054">
    <property type="protein sequence ID" value="KRM27186.1"/>
    <property type="molecule type" value="Genomic_DNA"/>
</dbReference>
<dbReference type="Proteomes" id="UP000050949">
    <property type="component" value="Unassembled WGS sequence"/>
</dbReference>
<evidence type="ECO:0000256" key="1">
    <source>
        <dbReference type="SAM" id="Phobius"/>
    </source>
</evidence>
<feature type="transmembrane region" description="Helical" evidence="1">
    <location>
        <begin position="64"/>
        <end position="82"/>
    </location>
</feature>
<evidence type="ECO:0000313" key="2">
    <source>
        <dbReference type="EMBL" id="KRM27186.1"/>
    </source>
</evidence>
<name>A0A0R1XAQ1_9LACO</name>
<reference evidence="2 3" key="1">
    <citation type="journal article" date="2015" name="Genome Announc.">
        <title>Expanding the biotechnology potential of lactobacilli through comparative genomics of 213 strains and associated genera.</title>
        <authorList>
            <person name="Sun Z."/>
            <person name="Harris H.M."/>
            <person name="McCann A."/>
            <person name="Guo C."/>
            <person name="Argimon S."/>
            <person name="Zhang W."/>
            <person name="Yang X."/>
            <person name="Jeffery I.B."/>
            <person name="Cooney J.C."/>
            <person name="Kagawa T.F."/>
            <person name="Liu W."/>
            <person name="Song Y."/>
            <person name="Salvetti E."/>
            <person name="Wrobel A."/>
            <person name="Rasinkangas P."/>
            <person name="Parkhill J."/>
            <person name="Rea M.C."/>
            <person name="O'Sullivan O."/>
            <person name="Ritari J."/>
            <person name="Douillard F.P."/>
            <person name="Paul Ross R."/>
            <person name="Yang R."/>
            <person name="Briner A.E."/>
            <person name="Felis G.E."/>
            <person name="de Vos W.M."/>
            <person name="Barrangou R."/>
            <person name="Klaenhammer T.R."/>
            <person name="Caufield P.W."/>
            <person name="Cui Y."/>
            <person name="Zhang H."/>
            <person name="O'Toole P.W."/>
        </authorList>
    </citation>
    <scope>NUCLEOTIDE SEQUENCE [LARGE SCALE GENOMIC DNA]</scope>
    <source>
        <strain evidence="2 3">DSM 16991</strain>
    </source>
</reference>
<keyword evidence="1" id="KW-0472">Membrane</keyword>
<organism evidence="2 3">
    <name type="scientific">Schleiferilactobacillus harbinensis DSM 16991</name>
    <dbReference type="NCBI Taxonomy" id="1122147"/>
    <lineage>
        <taxon>Bacteria</taxon>
        <taxon>Bacillati</taxon>
        <taxon>Bacillota</taxon>
        <taxon>Bacilli</taxon>
        <taxon>Lactobacillales</taxon>
        <taxon>Lactobacillaceae</taxon>
        <taxon>Schleiferilactobacillus</taxon>
    </lineage>
</organism>
<gene>
    <name evidence="2" type="ORF">FC91_GL002745</name>
</gene>
<dbReference type="AlphaFoldDB" id="A0A0R1XAQ1"/>
<protein>
    <submittedName>
        <fullName evidence="2">Uncharacterized protein</fullName>
    </submittedName>
</protein>
<dbReference type="PATRIC" id="fig|1122147.4.peg.2828"/>
<feature type="transmembrane region" description="Helical" evidence="1">
    <location>
        <begin position="32"/>
        <end position="52"/>
    </location>
</feature>
<dbReference type="RefSeq" id="WP_027829122.1">
    <property type="nucleotide sequence ID" value="NZ_AUEH01000041.1"/>
</dbReference>
<evidence type="ECO:0000313" key="3">
    <source>
        <dbReference type="Proteomes" id="UP000050949"/>
    </source>
</evidence>